<dbReference type="NCBIfam" id="NF047360">
    <property type="entry name" value="tail_chap_PVL"/>
    <property type="match status" value="1"/>
</dbReference>
<dbReference type="Proteomes" id="UP000494160">
    <property type="component" value="Unassembled WGS sequence"/>
</dbReference>
<dbReference type="InterPro" id="IPR057006">
    <property type="entry name" value="Phage_TAC_19"/>
</dbReference>
<dbReference type="EMBL" id="BLAP01000030">
    <property type="protein sequence ID" value="GET12364.1"/>
    <property type="molecule type" value="Genomic_DNA"/>
</dbReference>
<sequence>MISIKLYNPETGDTNYYEQKKVPFGKIKKIIEFNKTQATKETELDLLQRKLDENGSLSKTEETKYLNLQTEVEFGMVDPMVELVVDLFNHPKVTKEAIYDGLDLSDGIQGLSDILTQAMGGKTDSAKK</sequence>
<comment type="caution">
    <text evidence="1">The sequence shown here is derived from an EMBL/GenBank/DDBJ whole genome shotgun (WGS) entry which is preliminary data.</text>
</comment>
<evidence type="ECO:0008006" key="2">
    <source>
        <dbReference type="Google" id="ProtNLM"/>
    </source>
</evidence>
<organism evidence="1">
    <name type="scientific">Ligilactobacillus agilis</name>
    <dbReference type="NCBI Taxonomy" id="1601"/>
    <lineage>
        <taxon>Bacteria</taxon>
        <taxon>Bacillati</taxon>
        <taxon>Bacillota</taxon>
        <taxon>Bacilli</taxon>
        <taxon>Lactobacillales</taxon>
        <taxon>Lactobacillaceae</taxon>
        <taxon>Ligilactobacillus</taxon>
    </lineage>
</organism>
<proteinExistence type="predicted"/>
<name>A0A6F9Y478_9LACO</name>
<dbReference type="RefSeq" id="WP_172577190.1">
    <property type="nucleotide sequence ID" value="NZ_BLAP01000030.1"/>
</dbReference>
<dbReference type="AlphaFoldDB" id="A0A6F9Y478"/>
<evidence type="ECO:0000313" key="1">
    <source>
        <dbReference type="EMBL" id="GET12364.1"/>
    </source>
</evidence>
<dbReference type="Pfam" id="PF23857">
    <property type="entry name" value="Phage_TAC_19"/>
    <property type="match status" value="1"/>
</dbReference>
<gene>
    <name evidence="1" type="ORF">SN811_08640</name>
</gene>
<reference evidence="1" key="1">
    <citation type="submission" date="2019-10" db="EMBL/GenBank/DDBJ databases">
        <title>Lactobacillus agilis SN811 Whole Genome Sequencing Project.</title>
        <authorList>
            <person name="Suzuki S."/>
            <person name="Endo A."/>
            <person name="Maeno S."/>
            <person name="Shiwa Y."/>
            <person name="Matsutani M."/>
            <person name="Kajikawa A."/>
        </authorList>
    </citation>
    <scope>NUCLEOTIDE SEQUENCE</scope>
    <source>
        <strain evidence="1">SN811</strain>
    </source>
</reference>
<protein>
    <recommendedName>
        <fullName evidence="2">Phage protein</fullName>
    </recommendedName>
</protein>
<accession>A0A6F9Y478</accession>